<dbReference type="InterPro" id="IPR050921">
    <property type="entry name" value="T4SS_GSP_E_ATPase"/>
</dbReference>
<feature type="domain" description="Bacterial type II secretion system protein E" evidence="2">
    <location>
        <begin position="59"/>
        <end position="126"/>
    </location>
</feature>
<accession>A0A075RAS7</accession>
<evidence type="ECO:0000313" key="4">
    <source>
        <dbReference type="Proteomes" id="UP000005850"/>
    </source>
</evidence>
<dbReference type="EMBL" id="CP007806">
    <property type="protein sequence ID" value="AIG26645.1"/>
    <property type="molecule type" value="Genomic_DNA"/>
</dbReference>
<dbReference type="InterPro" id="IPR027417">
    <property type="entry name" value="P-loop_NTPase"/>
</dbReference>
<dbReference type="KEGG" id="blr:BRLA_c023240"/>
<evidence type="ECO:0000259" key="2">
    <source>
        <dbReference type="Pfam" id="PF00437"/>
    </source>
</evidence>
<proteinExistence type="inferred from homology"/>
<dbReference type="PANTHER" id="PTHR30486">
    <property type="entry name" value="TWITCHING MOTILITY PROTEIN PILT"/>
    <property type="match status" value="1"/>
</dbReference>
<dbReference type="STRING" id="1042163.BRLA_c023240"/>
<evidence type="ECO:0000256" key="1">
    <source>
        <dbReference type="ARBA" id="ARBA00006611"/>
    </source>
</evidence>
<dbReference type="Gene3D" id="3.40.50.300">
    <property type="entry name" value="P-loop containing nucleotide triphosphate hydrolases"/>
    <property type="match status" value="1"/>
</dbReference>
<dbReference type="InterPro" id="IPR023476">
    <property type="entry name" value="Pep_tRNA_hydro_II_dom_sf"/>
</dbReference>
<protein>
    <submittedName>
        <fullName evidence="3">Flp pilus assembly protein, ATPase CpaF</fullName>
    </submittedName>
</protein>
<gene>
    <name evidence="3" type="primary">cpaF</name>
    <name evidence="3" type="ORF">BRLA_c023240</name>
</gene>
<dbReference type="eggNOG" id="COG4954">
    <property type="taxonomic scope" value="Bacteria"/>
</dbReference>
<dbReference type="GO" id="GO:0016887">
    <property type="term" value="F:ATP hydrolysis activity"/>
    <property type="evidence" value="ECO:0007669"/>
    <property type="project" value="InterPro"/>
</dbReference>
<dbReference type="HOGENOM" id="CLU_1493488_0_0_9"/>
<reference evidence="3 4" key="1">
    <citation type="journal article" date="2011" name="J. Bacteriol.">
        <title>Genome sequence of Brevibacillus laterosporus LMG 15441, a pathogen of invertebrates.</title>
        <authorList>
            <person name="Djukic M."/>
            <person name="Poehlein A."/>
            <person name="Thurmer A."/>
            <person name="Daniel R."/>
        </authorList>
    </citation>
    <scope>NUCLEOTIDE SEQUENCE [LARGE SCALE GENOMIC DNA]</scope>
    <source>
        <strain evidence="3 4">LMG 15441</strain>
    </source>
</reference>
<name>A0A075RAS7_BRELA</name>
<sequence>MNKKCVMVIYAESPIGLIANTSAVLALTLGDKIEGIIGSSVVDGEGHSQKELQIHLIPIQRNFDLAFLTKTALRQKPDYMIYGEVRDKAAYDMLNGANTGHKVWSTLHARSAEKAVQRLVNMVFKEIIELIDFENGKPIYNTLFKFVVEGKNPDGTIRGRHYRVGKLSQDRAEFLVDEFA</sequence>
<dbReference type="eggNOG" id="COG4962">
    <property type="taxonomic scope" value="Bacteria"/>
</dbReference>
<dbReference type="Proteomes" id="UP000005850">
    <property type="component" value="Chromosome"/>
</dbReference>
<comment type="similarity">
    <text evidence="1">Belongs to the GSP E family.</text>
</comment>
<dbReference type="PANTHER" id="PTHR30486:SF6">
    <property type="entry name" value="TYPE IV PILUS RETRACTATION ATPASE PILT"/>
    <property type="match status" value="1"/>
</dbReference>
<dbReference type="RefSeq" id="WP_003337543.1">
    <property type="nucleotide sequence ID" value="NZ_CP007806.1"/>
</dbReference>
<dbReference type="SUPFAM" id="SSF52540">
    <property type="entry name" value="P-loop containing nucleoside triphosphate hydrolases"/>
    <property type="match status" value="1"/>
</dbReference>
<dbReference type="Pfam" id="PF00437">
    <property type="entry name" value="T2SSE"/>
    <property type="match status" value="1"/>
</dbReference>
<dbReference type="SUPFAM" id="SSF102462">
    <property type="entry name" value="Peptidyl-tRNA hydrolase II"/>
    <property type="match status" value="1"/>
</dbReference>
<evidence type="ECO:0000313" key="3">
    <source>
        <dbReference type="EMBL" id="AIG26645.1"/>
    </source>
</evidence>
<dbReference type="AlphaFoldDB" id="A0A075RAS7"/>
<dbReference type="InterPro" id="IPR001482">
    <property type="entry name" value="T2SS/T4SS_dom"/>
</dbReference>
<organism evidence="3 4">
    <name type="scientific">Brevibacillus laterosporus LMG 15441</name>
    <dbReference type="NCBI Taxonomy" id="1042163"/>
    <lineage>
        <taxon>Bacteria</taxon>
        <taxon>Bacillati</taxon>
        <taxon>Bacillota</taxon>
        <taxon>Bacilli</taxon>
        <taxon>Bacillales</taxon>
        <taxon>Paenibacillaceae</taxon>
        <taxon>Brevibacillus</taxon>
    </lineage>
</organism>
<keyword evidence="4" id="KW-1185">Reference proteome</keyword>